<dbReference type="OrthoDB" id="3324359at2759"/>
<organism evidence="1 2">
    <name type="scientific">Jaapia argillacea MUCL 33604</name>
    <dbReference type="NCBI Taxonomy" id="933084"/>
    <lineage>
        <taxon>Eukaryota</taxon>
        <taxon>Fungi</taxon>
        <taxon>Dikarya</taxon>
        <taxon>Basidiomycota</taxon>
        <taxon>Agaricomycotina</taxon>
        <taxon>Agaricomycetes</taxon>
        <taxon>Agaricomycetidae</taxon>
        <taxon>Jaapiales</taxon>
        <taxon>Jaapiaceae</taxon>
        <taxon>Jaapia</taxon>
    </lineage>
</organism>
<dbReference type="Proteomes" id="UP000027265">
    <property type="component" value="Unassembled WGS sequence"/>
</dbReference>
<sequence>MDYQPTQQTTPPPSLGLEYTGKSDAISHWDVICNNVTVTENWRKHTKGFIFPMGGVQMQILNILIASGSVQDRLFLPGELDVLVWFPNGYCSTYVATFPGSDIELSNKLTLFTALPAVSLHPNDSTMALFERSWAGNIIIFKHACGNQPHLVNITSNERQWFIAFVAATQHATNYNLGISLRGLALL</sequence>
<keyword evidence="2" id="KW-1185">Reference proteome</keyword>
<dbReference type="HOGENOM" id="CLU_1447888_0_0_1"/>
<evidence type="ECO:0000313" key="1">
    <source>
        <dbReference type="EMBL" id="KDQ65218.1"/>
    </source>
</evidence>
<name>A0A067QDT0_9AGAM</name>
<protein>
    <submittedName>
        <fullName evidence="1">Uncharacterized protein</fullName>
    </submittedName>
</protein>
<dbReference type="EMBL" id="KL197709">
    <property type="protein sequence ID" value="KDQ65218.1"/>
    <property type="molecule type" value="Genomic_DNA"/>
</dbReference>
<accession>A0A067QDT0</accession>
<dbReference type="AlphaFoldDB" id="A0A067QDT0"/>
<dbReference type="InParanoid" id="A0A067QDT0"/>
<gene>
    <name evidence="1" type="ORF">JAAARDRAFT_188466</name>
</gene>
<proteinExistence type="predicted"/>
<evidence type="ECO:0000313" key="2">
    <source>
        <dbReference type="Proteomes" id="UP000027265"/>
    </source>
</evidence>
<reference evidence="2" key="1">
    <citation type="journal article" date="2014" name="Proc. Natl. Acad. Sci. U.S.A.">
        <title>Extensive sampling of basidiomycete genomes demonstrates inadequacy of the white-rot/brown-rot paradigm for wood decay fungi.</title>
        <authorList>
            <person name="Riley R."/>
            <person name="Salamov A.A."/>
            <person name="Brown D.W."/>
            <person name="Nagy L.G."/>
            <person name="Floudas D."/>
            <person name="Held B.W."/>
            <person name="Levasseur A."/>
            <person name="Lombard V."/>
            <person name="Morin E."/>
            <person name="Otillar R."/>
            <person name="Lindquist E.A."/>
            <person name="Sun H."/>
            <person name="LaButti K.M."/>
            <person name="Schmutz J."/>
            <person name="Jabbour D."/>
            <person name="Luo H."/>
            <person name="Baker S.E."/>
            <person name="Pisabarro A.G."/>
            <person name="Walton J.D."/>
            <person name="Blanchette R.A."/>
            <person name="Henrissat B."/>
            <person name="Martin F."/>
            <person name="Cullen D."/>
            <person name="Hibbett D.S."/>
            <person name="Grigoriev I.V."/>
        </authorList>
    </citation>
    <scope>NUCLEOTIDE SEQUENCE [LARGE SCALE GENOMIC DNA]</scope>
    <source>
        <strain evidence="2">MUCL 33604</strain>
    </source>
</reference>